<evidence type="ECO:0000259" key="6">
    <source>
        <dbReference type="Pfam" id="PF06925"/>
    </source>
</evidence>
<evidence type="ECO:0000313" key="8">
    <source>
        <dbReference type="Proteomes" id="UP000317036"/>
    </source>
</evidence>
<dbReference type="InterPro" id="IPR007235">
    <property type="entry name" value="Glyco_trans_28_C"/>
</dbReference>
<protein>
    <submittedName>
        <fullName evidence="7">Glycosyltransferase</fullName>
    </submittedName>
</protein>
<comment type="caution">
    <text evidence="7">The sequence shown here is derived from an EMBL/GenBank/DDBJ whole genome shotgun (WGS) entry which is preliminary data.</text>
</comment>
<dbReference type="Proteomes" id="UP000317036">
    <property type="component" value="Unassembled WGS sequence"/>
</dbReference>
<gene>
    <name evidence="7" type="ORF">FPZ49_09320</name>
</gene>
<evidence type="ECO:0000256" key="3">
    <source>
        <dbReference type="ARBA" id="ARBA00022676"/>
    </source>
</evidence>
<name>A0A559KDQ3_9BACL</name>
<dbReference type="GO" id="GO:0016020">
    <property type="term" value="C:membrane"/>
    <property type="evidence" value="ECO:0007669"/>
    <property type="project" value="UniProtKB-SubCell"/>
</dbReference>
<evidence type="ECO:0000256" key="2">
    <source>
        <dbReference type="ARBA" id="ARBA00006962"/>
    </source>
</evidence>
<dbReference type="GO" id="GO:0016758">
    <property type="term" value="F:hexosyltransferase activity"/>
    <property type="evidence" value="ECO:0007669"/>
    <property type="project" value="InterPro"/>
</dbReference>
<dbReference type="PANTHER" id="PTHR43025:SF3">
    <property type="entry name" value="MONOGALACTOSYLDIACYLGLYCEROL SYNTHASE 1, CHLOROPLASTIC"/>
    <property type="match status" value="1"/>
</dbReference>
<reference evidence="7 8" key="1">
    <citation type="submission" date="2019-07" db="EMBL/GenBank/DDBJ databases">
        <authorList>
            <person name="Kim J."/>
        </authorList>
    </citation>
    <scope>NUCLEOTIDE SEQUENCE [LARGE SCALE GENOMIC DNA]</scope>
    <source>
        <strain evidence="7 8">JC52</strain>
    </source>
</reference>
<dbReference type="GO" id="GO:0009247">
    <property type="term" value="P:glycolipid biosynthetic process"/>
    <property type="evidence" value="ECO:0007669"/>
    <property type="project" value="InterPro"/>
</dbReference>
<accession>A0A559KDQ3</accession>
<feature type="domain" description="Diacylglycerol glucosyltransferase N-terminal" evidence="6">
    <location>
        <begin position="25"/>
        <end position="187"/>
    </location>
</feature>
<dbReference type="RefSeq" id="WP_144845812.1">
    <property type="nucleotide sequence ID" value="NZ_VNJI01000009.1"/>
</dbReference>
<dbReference type="AlphaFoldDB" id="A0A559KDQ3"/>
<keyword evidence="3" id="KW-0328">Glycosyltransferase</keyword>
<dbReference type="InterPro" id="IPR050519">
    <property type="entry name" value="Glycosyltransf_28_UgtP"/>
</dbReference>
<sequence length="405" mass="45131">MKPIEAERRSSLRVLLLSGDLGDGHKQAAKALAEACGSRVQTEEIDFMQGVYPHLHPLVKYFFLKGLEKAPSLYGYLYRKTKSSERLSMSFRSFLKLGLGKLADLLAEKQPDIVVCTFPLAAAAVSLLKAKGQLKSPLVTVITDHTDHSLWLHPHTDLYLVGSESVADALKRRGIAPARLCVTGIPVRQRFFDPVDRTRLCHAFGLSPELPTVLVMGGGCGLLGAEIRSLINSPSVRQHMQTIILCGSNVEVRCELEEELRRSEPEHDRGGRVIVKGYVEEIHEWMAVADLLVTKPGGLTTAEAVAMGLPMLLYKPIPGQEEDNAAVLEQAGVAVRAAKHRTLRDQLLELVGDRDMLRGMREEAGRFRFPQPSQQAWEAIWRLRTPMEQPVRIGRWSSWKVREVL</sequence>
<comment type="similarity">
    <text evidence="2">Belongs to the glycosyltransferase 28 family.</text>
</comment>
<evidence type="ECO:0000313" key="7">
    <source>
        <dbReference type="EMBL" id="TVY10255.1"/>
    </source>
</evidence>
<keyword evidence="8" id="KW-1185">Reference proteome</keyword>
<evidence type="ECO:0000256" key="1">
    <source>
        <dbReference type="ARBA" id="ARBA00004370"/>
    </source>
</evidence>
<dbReference type="Pfam" id="PF04101">
    <property type="entry name" value="Glyco_tran_28_C"/>
    <property type="match status" value="1"/>
</dbReference>
<feature type="domain" description="Glycosyl transferase family 28 C-terminal" evidence="5">
    <location>
        <begin position="213"/>
        <end position="360"/>
    </location>
</feature>
<dbReference type="PANTHER" id="PTHR43025">
    <property type="entry name" value="MONOGALACTOSYLDIACYLGLYCEROL SYNTHASE"/>
    <property type="match status" value="1"/>
</dbReference>
<organism evidence="7 8">
    <name type="scientific">Paenibacillus cremeus</name>
    <dbReference type="NCBI Taxonomy" id="2163881"/>
    <lineage>
        <taxon>Bacteria</taxon>
        <taxon>Bacillati</taxon>
        <taxon>Bacillota</taxon>
        <taxon>Bacilli</taxon>
        <taxon>Bacillales</taxon>
        <taxon>Paenibacillaceae</taxon>
        <taxon>Paenibacillus</taxon>
    </lineage>
</organism>
<evidence type="ECO:0000256" key="4">
    <source>
        <dbReference type="ARBA" id="ARBA00022679"/>
    </source>
</evidence>
<dbReference type="InterPro" id="IPR009695">
    <property type="entry name" value="Diacylglyc_glucosyltr_N"/>
</dbReference>
<dbReference type="Gene3D" id="3.40.50.2000">
    <property type="entry name" value="Glycogen Phosphorylase B"/>
    <property type="match status" value="2"/>
</dbReference>
<dbReference type="SUPFAM" id="SSF53756">
    <property type="entry name" value="UDP-Glycosyltransferase/glycogen phosphorylase"/>
    <property type="match status" value="1"/>
</dbReference>
<evidence type="ECO:0000259" key="5">
    <source>
        <dbReference type="Pfam" id="PF04101"/>
    </source>
</evidence>
<dbReference type="OrthoDB" id="9815663at2"/>
<keyword evidence="4 7" id="KW-0808">Transferase</keyword>
<proteinExistence type="inferred from homology"/>
<comment type="subcellular location">
    <subcellularLocation>
        <location evidence="1">Membrane</location>
    </subcellularLocation>
</comment>
<dbReference type="EMBL" id="VNJI01000009">
    <property type="protein sequence ID" value="TVY10255.1"/>
    <property type="molecule type" value="Genomic_DNA"/>
</dbReference>
<dbReference type="Pfam" id="PF06925">
    <property type="entry name" value="MGDG_synth"/>
    <property type="match status" value="1"/>
</dbReference>